<sequence>MSVNRVRINLAVNGIPRPSFFTLNTRGITP</sequence>
<protein>
    <submittedName>
        <fullName evidence="1">Uncharacterized protein</fullName>
    </submittedName>
</protein>
<dbReference type="AlphaFoldDB" id="A0A655QGK3"/>
<proteinExistence type="predicted"/>
<dbReference type="Proteomes" id="UP000041770">
    <property type="component" value="Unassembled WGS sequence"/>
</dbReference>
<dbReference type="EMBL" id="CWQY01000002">
    <property type="protein sequence ID" value="CSC06178.1"/>
    <property type="molecule type" value="Genomic_DNA"/>
</dbReference>
<reference evidence="1 2" key="1">
    <citation type="submission" date="2015-07" db="EMBL/GenBank/DDBJ databases">
        <authorList>
            <consortium name="Pathogen Informatics"/>
        </authorList>
    </citation>
    <scope>NUCLEOTIDE SEQUENCE [LARGE SCALE GENOMIC DNA]</scope>
    <source>
        <strain evidence="1 2">A316</strain>
    </source>
</reference>
<gene>
    <name evidence="1" type="ORF">ERS013200_00449</name>
</gene>
<organism evidence="1 2">
    <name type="scientific">Vibrio cholerae</name>
    <dbReference type="NCBI Taxonomy" id="666"/>
    <lineage>
        <taxon>Bacteria</taxon>
        <taxon>Pseudomonadati</taxon>
        <taxon>Pseudomonadota</taxon>
        <taxon>Gammaproteobacteria</taxon>
        <taxon>Vibrionales</taxon>
        <taxon>Vibrionaceae</taxon>
        <taxon>Vibrio</taxon>
    </lineage>
</organism>
<evidence type="ECO:0000313" key="1">
    <source>
        <dbReference type="EMBL" id="CSC06178.1"/>
    </source>
</evidence>
<accession>A0A655QGK3</accession>
<evidence type="ECO:0000313" key="2">
    <source>
        <dbReference type="Proteomes" id="UP000041770"/>
    </source>
</evidence>
<name>A0A655QGK3_VIBCL</name>